<evidence type="ECO:0000256" key="5">
    <source>
        <dbReference type="ARBA" id="ARBA00022622"/>
    </source>
</evidence>
<dbReference type="InterPro" id="IPR001439">
    <property type="entry name" value="Hyaluronidase_PH20/Hyal5"/>
</dbReference>
<feature type="disulfide bond" evidence="16">
    <location>
        <begin position="223"/>
        <end position="237"/>
    </location>
</feature>
<keyword evidence="7 13" id="KW-0378">Hydrolase</keyword>
<dbReference type="GO" id="GO:0001669">
    <property type="term" value="C:acrosomal vesicle"/>
    <property type="evidence" value="ECO:0007669"/>
    <property type="project" value="TreeGrafter"/>
</dbReference>
<dbReference type="GO" id="GO:0005886">
    <property type="term" value="C:plasma membrane"/>
    <property type="evidence" value="ECO:0007669"/>
    <property type="project" value="UniProtKB-SubCell"/>
</dbReference>
<name>A0A8C9DF51_PROSS</name>
<sequence length="511" mass="57810">MGVLRFKNISFGSFLESSGVFQAVFTFLLIPCCLALDFRAPPLIPNVPFLWAWNAPTELCTGRFDEPLDLSVFSLVGSPRRDIIGQDVTIFYVDRLGYYPYIDTTGKNVNGGIPQKGSLKHHLDKAEKDILFYMPTDNVGLAVIDWEEWRPTWARNWKPKDIYRNQSIKLVQQQNVHLSVKEAAKIAKVDFENAAKSFMQETLKLGKLLRPNHLWGYYLFPDCHNNNYRQPGFNGSCFNTEKRINDDLNWLWKESTALFPTIYLNTDMSPQQAVLFVRNRVHEAIRISKVPDAERPLPVFVYAHIVFADLTFKFLSEDDLVNTLGESVALGASGIVIWGSPTIMRNMKSCLTLDKYVKTTVNPYIINVTLAAKMCSQVLCWEQGVCTRKNWNSSDYLHLNPANFAIQIGNGGKYIVHGKPTLGDLQELSEKFNCSCYPTLSCKERAHIKDINAIAVCVAEDVCIDTSVNLEPSYQPSWRKDAISQGVSSSTSPATMFFFNILFLTMSSVVK</sequence>
<keyword evidence="8" id="KW-0472">Membrane</keyword>
<dbReference type="SUPFAM" id="SSF51445">
    <property type="entry name" value="(Trans)glycosidases"/>
    <property type="match status" value="1"/>
</dbReference>
<dbReference type="Proteomes" id="UP000694414">
    <property type="component" value="Unplaced"/>
</dbReference>
<evidence type="ECO:0000256" key="11">
    <source>
        <dbReference type="ARBA" id="ARBA00023288"/>
    </source>
</evidence>
<feature type="disulfide bond" evidence="16">
    <location>
        <begin position="375"/>
        <end position="386"/>
    </location>
</feature>
<dbReference type="GO" id="GO:0004415">
    <property type="term" value="F:hyalurononglucosaminidase activity"/>
    <property type="evidence" value="ECO:0007669"/>
    <property type="project" value="UniProtKB-UniRule"/>
</dbReference>
<keyword evidence="19" id="KW-1185">Reference proteome</keyword>
<evidence type="ECO:0000256" key="14">
    <source>
        <dbReference type="PIRSR" id="PIRSR038193-1"/>
    </source>
</evidence>
<evidence type="ECO:0000256" key="6">
    <source>
        <dbReference type="ARBA" id="ARBA00022729"/>
    </source>
</evidence>
<keyword evidence="5" id="KW-0336">GPI-anchor</keyword>
<evidence type="ECO:0000256" key="1">
    <source>
        <dbReference type="ARBA" id="ARBA00000251"/>
    </source>
</evidence>
<evidence type="ECO:0000256" key="10">
    <source>
        <dbReference type="ARBA" id="ARBA00023180"/>
    </source>
</evidence>
<evidence type="ECO:0000256" key="13">
    <source>
        <dbReference type="PIRNR" id="PIRNR038193"/>
    </source>
</evidence>
<dbReference type="Pfam" id="PF01630">
    <property type="entry name" value="Glyco_hydro_56"/>
    <property type="match status" value="1"/>
</dbReference>
<evidence type="ECO:0000313" key="18">
    <source>
        <dbReference type="Ensembl" id="ENSPSMP00000004685.1"/>
    </source>
</evidence>
<reference evidence="18" key="2">
    <citation type="submission" date="2025-09" db="UniProtKB">
        <authorList>
            <consortium name="Ensembl"/>
        </authorList>
    </citation>
    <scope>IDENTIFICATION</scope>
</reference>
<dbReference type="PIRSF" id="PIRSF500773">
    <property type="entry name" value="Hyaluronidase_PH20_Hyal5"/>
    <property type="match status" value="1"/>
</dbReference>
<dbReference type="InterPro" id="IPR017853">
    <property type="entry name" value="GH"/>
</dbReference>
<keyword evidence="4" id="KW-1003">Cell membrane</keyword>
<dbReference type="InterPro" id="IPR013785">
    <property type="entry name" value="Aldolase_TIM"/>
</dbReference>
<evidence type="ECO:0000256" key="9">
    <source>
        <dbReference type="ARBA" id="ARBA00023157"/>
    </source>
</evidence>
<evidence type="ECO:0000256" key="12">
    <source>
        <dbReference type="ARBA" id="ARBA00023295"/>
    </source>
</evidence>
<dbReference type="PIRSF" id="PIRSF038193">
    <property type="entry name" value="Hyaluronidase"/>
    <property type="match status" value="1"/>
</dbReference>
<dbReference type="PRINTS" id="PR00846">
    <property type="entry name" value="GLHYDRLASE56"/>
</dbReference>
<keyword evidence="11" id="KW-0449">Lipoprotein</keyword>
<dbReference type="GO" id="GO:0005975">
    <property type="term" value="P:carbohydrate metabolic process"/>
    <property type="evidence" value="ECO:0007669"/>
    <property type="project" value="UniProtKB-UniRule"/>
</dbReference>
<comment type="subcellular location">
    <subcellularLocation>
        <location evidence="2">Cell membrane</location>
        <topology evidence="2">Lipid-anchor</topology>
        <topology evidence="2">GPI-anchor</topology>
    </subcellularLocation>
</comment>
<dbReference type="GO" id="GO:0098552">
    <property type="term" value="C:side of membrane"/>
    <property type="evidence" value="ECO:0007669"/>
    <property type="project" value="UniProtKB-KW"/>
</dbReference>
<keyword evidence="12 13" id="KW-0326">Glycosidase</keyword>
<evidence type="ECO:0000313" key="19">
    <source>
        <dbReference type="Proteomes" id="UP000694414"/>
    </source>
</evidence>
<feature type="glycosylation site" description="N-linked (GlcNAc...) asparagine" evidence="15">
    <location>
        <position position="367"/>
    </location>
</feature>
<feature type="disulfide bond" evidence="16">
    <location>
        <begin position="436"/>
        <end position="442"/>
    </location>
</feature>
<comment type="similarity">
    <text evidence="3 13 17">Belongs to the glycosyl hydrolase 56 family.</text>
</comment>
<evidence type="ECO:0000256" key="15">
    <source>
        <dbReference type="PIRSR" id="PIRSR038193-2"/>
    </source>
</evidence>
<proteinExistence type="inferred from homology"/>
<dbReference type="EC" id="3.2.1.35" evidence="13 17"/>
<evidence type="ECO:0000256" key="8">
    <source>
        <dbReference type="ARBA" id="ARBA00023136"/>
    </source>
</evidence>
<evidence type="ECO:0000256" key="17">
    <source>
        <dbReference type="RuleBase" id="RU610713"/>
    </source>
</evidence>
<dbReference type="PRINTS" id="PR00848">
    <property type="entry name" value="SPERMPH20"/>
</dbReference>
<keyword evidence="6" id="KW-0732">Signal</keyword>
<protein>
    <recommendedName>
        <fullName evidence="13 17">Hyaluronidase</fullName>
        <ecNumber evidence="13 17">3.2.1.35</ecNumber>
    </recommendedName>
</protein>
<dbReference type="InterPro" id="IPR018155">
    <property type="entry name" value="Hyaluronidase"/>
</dbReference>
<feature type="disulfide bond" evidence="16">
    <location>
        <begin position="60"/>
        <end position="350"/>
    </location>
</feature>
<feature type="disulfide bond" evidence="16">
    <location>
        <begin position="380"/>
        <end position="434"/>
    </location>
</feature>
<dbReference type="Ensembl" id="ENSPSMT00000005625.1">
    <property type="protein sequence ID" value="ENSPSMP00000004685.1"/>
    <property type="gene ID" value="ENSPSMG00000003678.1"/>
</dbReference>
<dbReference type="AlphaFoldDB" id="A0A8C9DF51"/>
<accession>A0A8C9DF51</accession>
<evidence type="ECO:0000256" key="7">
    <source>
        <dbReference type="ARBA" id="ARBA00022801"/>
    </source>
</evidence>
<evidence type="ECO:0000256" key="2">
    <source>
        <dbReference type="ARBA" id="ARBA00004609"/>
    </source>
</evidence>
<keyword evidence="10" id="KW-0325">Glycoprotein</keyword>
<dbReference type="GO" id="GO:0007342">
    <property type="term" value="P:fusion of sperm to egg plasma membrane involved in single fertilization"/>
    <property type="evidence" value="ECO:0007669"/>
    <property type="project" value="InterPro"/>
</dbReference>
<evidence type="ECO:0000256" key="4">
    <source>
        <dbReference type="ARBA" id="ARBA00022475"/>
    </source>
</evidence>
<dbReference type="PANTHER" id="PTHR11769:SF20">
    <property type="entry name" value="HYALURONIDASE PH-20"/>
    <property type="match status" value="1"/>
</dbReference>
<reference evidence="18" key="1">
    <citation type="submission" date="2025-08" db="UniProtKB">
        <authorList>
            <consortium name="Ensembl"/>
        </authorList>
    </citation>
    <scope>IDENTIFICATION</scope>
</reference>
<feature type="active site" description="Proton donor" evidence="14">
    <location>
        <position position="147"/>
    </location>
</feature>
<dbReference type="FunFam" id="3.20.20.70:FF:000065">
    <property type="entry name" value="Hyaluronidase"/>
    <property type="match status" value="1"/>
</dbReference>
<evidence type="ECO:0000256" key="16">
    <source>
        <dbReference type="PIRSR" id="PIRSR038193-3"/>
    </source>
</evidence>
<dbReference type="PANTHER" id="PTHR11769">
    <property type="entry name" value="HYALURONIDASE"/>
    <property type="match status" value="1"/>
</dbReference>
<keyword evidence="9 16" id="KW-1015">Disulfide bond</keyword>
<comment type="catalytic activity">
    <reaction evidence="1 13 17">
        <text>Random hydrolysis of (1-&gt;4)-linkages between N-acetyl-beta-D-glucosamine and D-glucuronate residues in hyaluronate.</text>
        <dbReference type="EC" id="3.2.1.35"/>
    </reaction>
</comment>
<evidence type="ECO:0000256" key="3">
    <source>
        <dbReference type="ARBA" id="ARBA00008871"/>
    </source>
</evidence>
<organism evidence="18 19">
    <name type="scientific">Prolemur simus</name>
    <name type="common">Greater bamboo lemur</name>
    <name type="synonym">Hapalemur simus</name>
    <dbReference type="NCBI Taxonomy" id="1328070"/>
    <lineage>
        <taxon>Eukaryota</taxon>
        <taxon>Metazoa</taxon>
        <taxon>Chordata</taxon>
        <taxon>Craniata</taxon>
        <taxon>Vertebrata</taxon>
        <taxon>Euteleostomi</taxon>
        <taxon>Mammalia</taxon>
        <taxon>Eutheria</taxon>
        <taxon>Euarchontoglires</taxon>
        <taxon>Primates</taxon>
        <taxon>Strepsirrhini</taxon>
        <taxon>Lemuriformes</taxon>
        <taxon>Lemuridae</taxon>
        <taxon>Prolemur</taxon>
    </lineage>
</organism>
<dbReference type="GO" id="GO:0030214">
    <property type="term" value="P:hyaluronan catabolic process"/>
    <property type="evidence" value="ECO:0007669"/>
    <property type="project" value="TreeGrafter"/>
</dbReference>
<dbReference type="Gene3D" id="3.20.20.70">
    <property type="entry name" value="Aldolase class I"/>
    <property type="match status" value="1"/>
</dbReference>
<dbReference type="GeneTree" id="ENSGT01020000230364"/>